<protein>
    <recommendedName>
        <fullName evidence="5">DUF4429 domain-containing protein</fullName>
    </recommendedName>
</protein>
<evidence type="ECO:0000259" key="1">
    <source>
        <dbReference type="Pfam" id="PF09851"/>
    </source>
</evidence>
<evidence type="ECO:0000313" key="3">
    <source>
        <dbReference type="EMBL" id="GAA0637455.1"/>
    </source>
</evidence>
<organism evidence="3 4">
    <name type="scientific">Streptomyces thermocarboxydovorans</name>
    <dbReference type="NCBI Taxonomy" id="59298"/>
    <lineage>
        <taxon>Bacteria</taxon>
        <taxon>Bacillati</taxon>
        <taxon>Actinomycetota</taxon>
        <taxon>Actinomycetes</taxon>
        <taxon>Kitasatosporales</taxon>
        <taxon>Streptomycetaceae</taxon>
        <taxon>Streptomyces</taxon>
    </lineage>
</organism>
<dbReference type="Proteomes" id="UP001500724">
    <property type="component" value="Unassembled WGS sequence"/>
</dbReference>
<dbReference type="EMBL" id="BAAAGU010000009">
    <property type="protein sequence ID" value="GAA0637455.1"/>
    <property type="molecule type" value="Genomic_DNA"/>
</dbReference>
<keyword evidence="4" id="KW-1185">Reference proteome</keyword>
<comment type="caution">
    <text evidence="3">The sequence shown here is derived from an EMBL/GenBank/DDBJ whole genome shotgun (WGS) entry which is preliminary data.</text>
</comment>
<reference evidence="4" key="1">
    <citation type="journal article" date="2019" name="Int. J. Syst. Evol. Microbiol.">
        <title>The Global Catalogue of Microorganisms (GCM) 10K type strain sequencing project: providing services to taxonomists for standard genome sequencing and annotation.</title>
        <authorList>
            <consortium name="The Broad Institute Genomics Platform"/>
            <consortium name="The Broad Institute Genome Sequencing Center for Infectious Disease"/>
            <person name="Wu L."/>
            <person name="Ma J."/>
        </authorList>
    </citation>
    <scope>NUCLEOTIDE SEQUENCE [LARGE SCALE GENOMIC DNA]</scope>
    <source>
        <strain evidence="4">JCM 10367</strain>
    </source>
</reference>
<dbReference type="InterPro" id="IPR027860">
    <property type="entry name" value="DUF4429"/>
</dbReference>
<dbReference type="InterPro" id="IPR018649">
    <property type="entry name" value="SHOCT"/>
</dbReference>
<proteinExistence type="predicted"/>
<sequence length="183" mass="19630">MTKPRPESTRAGAFPCQNAALAPKGGTLIHAKGHNGQVHFDGQYVTITRRGFLARVTVGKGEKRIHISQISSVQWKPAGPFVNGFIQFSAAGGNERRSRFGSQTTSAVDDENSVIFMRGKQQTEFEQLRTAVEAAIAAQHTPPSAAAGTPSVADELAKLAQLHEQGIISTAELDQQKRRLLGG</sequence>
<dbReference type="Pfam" id="PF09851">
    <property type="entry name" value="SHOCT"/>
    <property type="match status" value="1"/>
</dbReference>
<feature type="domain" description="DUF4429" evidence="2">
    <location>
        <begin position="39"/>
        <end position="133"/>
    </location>
</feature>
<gene>
    <name evidence="3" type="ORF">GCM10009535_12310</name>
</gene>
<accession>A0ABP3SG95</accession>
<dbReference type="Pfam" id="PF14472">
    <property type="entry name" value="DUF4429"/>
    <property type="match status" value="1"/>
</dbReference>
<feature type="domain" description="SHOCT" evidence="1">
    <location>
        <begin position="154"/>
        <end position="181"/>
    </location>
</feature>
<evidence type="ECO:0000313" key="4">
    <source>
        <dbReference type="Proteomes" id="UP001500724"/>
    </source>
</evidence>
<evidence type="ECO:0000259" key="2">
    <source>
        <dbReference type="Pfam" id="PF14472"/>
    </source>
</evidence>
<name>A0ABP3SG95_9ACTN</name>
<evidence type="ECO:0008006" key="5">
    <source>
        <dbReference type="Google" id="ProtNLM"/>
    </source>
</evidence>